<comment type="caution">
    <text evidence="3">The sequence shown here is derived from an EMBL/GenBank/DDBJ whole genome shotgun (WGS) entry which is preliminary data.</text>
</comment>
<keyword evidence="4" id="KW-1185">Reference proteome</keyword>
<feature type="domain" description="UspA" evidence="2">
    <location>
        <begin position="1"/>
        <end position="136"/>
    </location>
</feature>
<dbReference type="InterPro" id="IPR006016">
    <property type="entry name" value="UspA"/>
</dbReference>
<comment type="similarity">
    <text evidence="1">Belongs to the universal stress protein A family.</text>
</comment>
<dbReference type="InterPro" id="IPR014729">
    <property type="entry name" value="Rossmann-like_a/b/a_fold"/>
</dbReference>
<dbReference type="PANTHER" id="PTHR46268">
    <property type="entry name" value="STRESS RESPONSE PROTEIN NHAX"/>
    <property type="match status" value="1"/>
</dbReference>
<dbReference type="PANTHER" id="PTHR46268:SF24">
    <property type="entry name" value="UNIVERSAL STRESS PROTEIN"/>
    <property type="match status" value="1"/>
</dbReference>
<evidence type="ECO:0000313" key="3">
    <source>
        <dbReference type="EMBL" id="MCX2818202.1"/>
    </source>
</evidence>
<evidence type="ECO:0000256" key="1">
    <source>
        <dbReference type="ARBA" id="ARBA00008791"/>
    </source>
</evidence>
<evidence type="ECO:0000313" key="4">
    <source>
        <dbReference type="Proteomes" id="UP001149411"/>
    </source>
</evidence>
<dbReference type="AlphaFoldDB" id="A0A9Q4C1G7"/>
<dbReference type="RefSeq" id="WP_266085913.1">
    <property type="nucleotide sequence ID" value="NZ_RKLV01000002.1"/>
</dbReference>
<evidence type="ECO:0000259" key="2">
    <source>
        <dbReference type="Pfam" id="PF00582"/>
    </source>
</evidence>
<dbReference type="Pfam" id="PF00582">
    <property type="entry name" value="Usp"/>
    <property type="match status" value="1"/>
</dbReference>
<accession>A0A9Q4C1G7</accession>
<dbReference type="CDD" id="cd00293">
    <property type="entry name" value="USP-like"/>
    <property type="match status" value="1"/>
</dbReference>
<protein>
    <submittedName>
        <fullName evidence="3">Universal stress protein</fullName>
    </submittedName>
</protein>
<gene>
    <name evidence="3" type="ORF">EGH25_02400</name>
</gene>
<dbReference type="EMBL" id="RKLV01000002">
    <property type="protein sequence ID" value="MCX2818202.1"/>
    <property type="molecule type" value="Genomic_DNA"/>
</dbReference>
<proteinExistence type="inferred from homology"/>
<name>A0A9Q4C1G7_9EURY</name>
<dbReference type="SUPFAM" id="SSF52402">
    <property type="entry name" value="Adenine nucleotide alpha hydrolases-like"/>
    <property type="match status" value="1"/>
</dbReference>
<reference evidence="3" key="1">
    <citation type="submission" date="2022-09" db="EMBL/GenBank/DDBJ databases">
        <title>Haloadaptaus new haloarchaeum isolated from saline soil.</title>
        <authorList>
            <person name="Duran-Viseras A."/>
            <person name="Sanchez-Porro C."/>
            <person name="Ventosa A."/>
        </authorList>
    </citation>
    <scope>NUCLEOTIDE SEQUENCE</scope>
    <source>
        <strain evidence="3">F3-133</strain>
    </source>
</reference>
<organism evidence="3 4">
    <name type="scientific">Halorutilus salinus</name>
    <dbReference type="NCBI Taxonomy" id="2487751"/>
    <lineage>
        <taxon>Archaea</taxon>
        <taxon>Methanobacteriati</taxon>
        <taxon>Methanobacteriota</taxon>
        <taxon>Stenosarchaea group</taxon>
        <taxon>Halobacteria</taxon>
        <taxon>Halorutilales</taxon>
        <taxon>Halorutilaceae</taxon>
        <taxon>Halorutilus</taxon>
    </lineage>
</organism>
<dbReference type="Gene3D" id="3.40.50.620">
    <property type="entry name" value="HUPs"/>
    <property type="match status" value="1"/>
</dbReference>
<dbReference type="PRINTS" id="PR01438">
    <property type="entry name" value="UNVRSLSTRESS"/>
</dbReference>
<dbReference type="Proteomes" id="UP001149411">
    <property type="component" value="Unassembled WGS sequence"/>
</dbReference>
<dbReference type="InterPro" id="IPR006015">
    <property type="entry name" value="Universal_stress_UspA"/>
</dbReference>
<sequence>MVEHVLVPVDGSPGSKKAFEWALDEFDAQRVTVLHVVHPSDTSRDEGETVDVAKVLMSGAVDVLDGFDAEREGVGIERKLTVGRNEGDAIVRYVKDSDADTVVMGSHGRTGVSRVVLGSVAENVVRRSPVPVVVVR</sequence>